<organism evidence="2 3">
    <name type="scientific">Desulfosporosinus fructosivorans</name>
    <dbReference type="NCBI Taxonomy" id="2018669"/>
    <lineage>
        <taxon>Bacteria</taxon>
        <taxon>Bacillati</taxon>
        <taxon>Bacillota</taxon>
        <taxon>Clostridia</taxon>
        <taxon>Eubacteriales</taxon>
        <taxon>Desulfitobacteriaceae</taxon>
        <taxon>Desulfosporosinus</taxon>
    </lineage>
</organism>
<dbReference type="OrthoDB" id="1808269at2"/>
<evidence type="ECO:0000313" key="2">
    <source>
        <dbReference type="EMBL" id="TGE39678.1"/>
    </source>
</evidence>
<reference evidence="2 3" key="1">
    <citation type="submission" date="2019-03" db="EMBL/GenBank/DDBJ databases">
        <title>Draft Genome Sequence of Desulfosporosinus fructosivorans Strain 63.6F, Isolated from Marine Sediment in the Baltic Sea.</title>
        <authorList>
            <person name="Hausmann B."/>
            <person name="Vandieken V."/>
            <person name="Pjevac P."/>
            <person name="Schreck K."/>
            <person name="Herbold C.W."/>
            <person name="Loy A."/>
        </authorList>
    </citation>
    <scope>NUCLEOTIDE SEQUENCE [LARGE SCALE GENOMIC DNA]</scope>
    <source>
        <strain evidence="2 3">63.6F</strain>
    </source>
</reference>
<dbReference type="Proteomes" id="UP000298460">
    <property type="component" value="Unassembled WGS sequence"/>
</dbReference>
<evidence type="ECO:0000313" key="3">
    <source>
        <dbReference type="Proteomes" id="UP000298460"/>
    </source>
</evidence>
<keyword evidence="1" id="KW-0812">Transmembrane</keyword>
<evidence type="ECO:0008006" key="4">
    <source>
        <dbReference type="Google" id="ProtNLM"/>
    </source>
</evidence>
<keyword evidence="1" id="KW-1133">Transmembrane helix</keyword>
<keyword evidence="1" id="KW-0472">Membrane</keyword>
<sequence length="160" mass="19321">MRLDLPYLYYYLIFTFGLLFLILAFIPKLEIKKLFWFGLLWGSGLDFLVEYIYHFVHLTKYQHMAPFNIGVLPLWTILAWTPAVMLFIYFLPQQRERYIYWIYVIMWSTFISFVAMILRQLDILVFINGGPWIWFIGSFIFLSLMTKHYRSLEASNRPSS</sequence>
<dbReference type="AlphaFoldDB" id="A0A4Z0RA15"/>
<name>A0A4Z0RA15_9FIRM</name>
<protein>
    <recommendedName>
        <fullName evidence="4">DUF2878 domain-containing protein</fullName>
    </recommendedName>
</protein>
<gene>
    <name evidence="2" type="ORF">E4K67_01375</name>
</gene>
<feature type="transmembrane region" description="Helical" evidence="1">
    <location>
        <begin position="73"/>
        <end position="91"/>
    </location>
</feature>
<keyword evidence="3" id="KW-1185">Reference proteome</keyword>
<accession>A0A4Z0RA15</accession>
<feature type="transmembrane region" description="Helical" evidence="1">
    <location>
        <begin position="98"/>
        <end position="117"/>
    </location>
</feature>
<dbReference type="RefSeq" id="WP_135544617.1">
    <property type="nucleotide sequence ID" value="NZ_SPQQ01000001.1"/>
</dbReference>
<feature type="transmembrane region" description="Helical" evidence="1">
    <location>
        <begin position="34"/>
        <end position="53"/>
    </location>
</feature>
<evidence type="ECO:0000256" key="1">
    <source>
        <dbReference type="SAM" id="Phobius"/>
    </source>
</evidence>
<dbReference type="EMBL" id="SPQQ01000001">
    <property type="protein sequence ID" value="TGE39678.1"/>
    <property type="molecule type" value="Genomic_DNA"/>
</dbReference>
<feature type="transmembrane region" description="Helical" evidence="1">
    <location>
        <begin position="123"/>
        <end position="144"/>
    </location>
</feature>
<feature type="transmembrane region" description="Helical" evidence="1">
    <location>
        <begin position="6"/>
        <end position="27"/>
    </location>
</feature>
<proteinExistence type="predicted"/>
<comment type="caution">
    <text evidence="2">The sequence shown here is derived from an EMBL/GenBank/DDBJ whole genome shotgun (WGS) entry which is preliminary data.</text>
</comment>